<dbReference type="STRING" id="758793.BRPE64_ACDS27420"/>
<reference evidence="3 4" key="2">
    <citation type="journal article" date="2018" name="Int. J. Syst. Evol. Microbiol.">
        <title>Burkholderia insecticola sp. nov., a gut symbiotic bacterium of the bean bug Riptortus pedestris.</title>
        <authorList>
            <person name="Takeshita K."/>
            <person name="Tamaki H."/>
            <person name="Ohbayashi T."/>
            <person name="Meng X.-Y."/>
            <person name="Sone T."/>
            <person name="Mitani Y."/>
            <person name="Peeters C."/>
            <person name="Kikuchi Y."/>
            <person name="Vandamme P."/>
        </authorList>
    </citation>
    <scope>NUCLEOTIDE SEQUENCE [LARGE SCALE GENOMIC DNA]</scope>
    <source>
        <strain evidence="3">RPE64</strain>
    </source>
</reference>
<dbReference type="InterPro" id="IPR029787">
    <property type="entry name" value="Nucleotide_cyclase"/>
</dbReference>
<dbReference type="KEGG" id="buo:BRPE64_ACDS27420"/>
<evidence type="ECO:0000256" key="1">
    <source>
        <dbReference type="SAM" id="Phobius"/>
    </source>
</evidence>
<accession>R4WYT3</accession>
<feature type="domain" description="GGDEF" evidence="2">
    <location>
        <begin position="249"/>
        <end position="386"/>
    </location>
</feature>
<protein>
    <submittedName>
        <fullName evidence="3">Sensory box/GGDEF domain protein</fullName>
    </submittedName>
</protein>
<dbReference type="PANTHER" id="PTHR46663:SF2">
    <property type="entry name" value="GGDEF DOMAIN-CONTAINING PROTEIN"/>
    <property type="match status" value="1"/>
</dbReference>
<feature type="transmembrane region" description="Helical" evidence="1">
    <location>
        <begin position="83"/>
        <end position="103"/>
    </location>
</feature>
<keyword evidence="1" id="KW-0812">Transmembrane</keyword>
<dbReference type="SUPFAM" id="SSF55073">
    <property type="entry name" value="Nucleotide cyclase"/>
    <property type="match status" value="1"/>
</dbReference>
<feature type="transmembrane region" description="Helical" evidence="1">
    <location>
        <begin position="185"/>
        <end position="204"/>
    </location>
</feature>
<dbReference type="AlphaFoldDB" id="R4WYT3"/>
<keyword evidence="1" id="KW-0472">Membrane</keyword>
<dbReference type="HOGENOM" id="CLU_064038_0_0_4"/>
<dbReference type="InterPro" id="IPR043128">
    <property type="entry name" value="Rev_trsase/Diguanyl_cyclase"/>
</dbReference>
<dbReference type="Proteomes" id="UP000013966">
    <property type="component" value="Chromosome 1"/>
</dbReference>
<dbReference type="Pfam" id="PF00990">
    <property type="entry name" value="GGDEF"/>
    <property type="match status" value="1"/>
</dbReference>
<dbReference type="InterPro" id="IPR000160">
    <property type="entry name" value="GGDEF_dom"/>
</dbReference>
<dbReference type="Gene3D" id="3.30.70.270">
    <property type="match status" value="1"/>
</dbReference>
<dbReference type="InterPro" id="IPR052163">
    <property type="entry name" value="DGC-Regulatory_Protein"/>
</dbReference>
<dbReference type="CDD" id="cd01949">
    <property type="entry name" value="GGDEF"/>
    <property type="match status" value="1"/>
</dbReference>
<reference evidence="3 4" key="1">
    <citation type="journal article" date="2013" name="Genome Announc.">
        <title>Complete Genome Sequence of Burkholderia sp. Strain RPE64, Bacterial Symbiont of the Bean Bug Riptortus pedestris.</title>
        <authorList>
            <person name="Shibata T.F."/>
            <person name="Maeda T."/>
            <person name="Nikoh N."/>
            <person name="Yamaguchi K."/>
            <person name="Oshima K."/>
            <person name="Hattori M."/>
            <person name="Nishiyama T."/>
            <person name="Hasebe M."/>
            <person name="Fukatsu T."/>
            <person name="Kikuchi Y."/>
            <person name="Shigenobu S."/>
        </authorList>
    </citation>
    <scope>NUCLEOTIDE SEQUENCE [LARGE SCALE GENOMIC DNA]</scope>
</reference>
<dbReference type="PROSITE" id="PS50887">
    <property type="entry name" value="GGDEF"/>
    <property type="match status" value="1"/>
</dbReference>
<dbReference type="SMART" id="SM00267">
    <property type="entry name" value="GGDEF"/>
    <property type="match status" value="1"/>
</dbReference>
<dbReference type="EMBL" id="AP013058">
    <property type="protein sequence ID" value="BAN24496.1"/>
    <property type="molecule type" value="Genomic_DNA"/>
</dbReference>
<evidence type="ECO:0000313" key="4">
    <source>
        <dbReference type="Proteomes" id="UP000013966"/>
    </source>
</evidence>
<gene>
    <name evidence="3" type="ORF">BRPE64_ACDS27420</name>
</gene>
<keyword evidence="1" id="KW-1133">Transmembrane helix</keyword>
<dbReference type="FunFam" id="3.30.70.270:FF:000001">
    <property type="entry name" value="Diguanylate cyclase domain protein"/>
    <property type="match status" value="1"/>
</dbReference>
<dbReference type="GO" id="GO:0003824">
    <property type="term" value="F:catalytic activity"/>
    <property type="evidence" value="ECO:0007669"/>
    <property type="project" value="UniProtKB-ARBA"/>
</dbReference>
<organism evidence="3 4">
    <name type="scientific">Caballeronia insecticola</name>
    <dbReference type="NCBI Taxonomy" id="758793"/>
    <lineage>
        <taxon>Bacteria</taxon>
        <taxon>Pseudomonadati</taxon>
        <taxon>Pseudomonadota</taxon>
        <taxon>Betaproteobacteria</taxon>
        <taxon>Burkholderiales</taxon>
        <taxon>Burkholderiaceae</taxon>
        <taxon>Caballeronia</taxon>
    </lineage>
</organism>
<proteinExistence type="predicted"/>
<evidence type="ECO:0000313" key="3">
    <source>
        <dbReference type="EMBL" id="BAN24496.1"/>
    </source>
</evidence>
<name>R4WYT3_9BURK</name>
<feature type="transmembrane region" description="Helical" evidence="1">
    <location>
        <begin position="123"/>
        <end position="146"/>
    </location>
</feature>
<sequence>MPRDGPQYKTAKHNSTTQQQEITIQGFSMEQAHQPARRAYAFAWSEHRNPEREQATLRVWMGAAVLLAYGVFEWLHPSHDASLVTRFVASYVAYGAMTLLIVSRMSAPSITRLTVTTIADQTILGLALAAGGVIALPLLWVVFWFLIGSGCRYGKRTLAVSCATALAIVIALAIGQPWWHANLPAAIGLGLSVLGISVYLSVLVDRLGNANRILARQASTDPLTGLSNRYALEQIVDRAMSTHATHDTQATALLLIDLDGFKEVNDTYGHAVGDMLLQAFAQSLAKRMRQSDTIARLGGDEFVVLAHQVRDRTAVLAVADTIHAVLSTITSVQERPVSVSASIGACQLSSASAARQTDMTAVLRAADRAMYRAKSLGEGKTIFAETRDFETN</sequence>
<dbReference type="PATRIC" id="fig|758793.3.peg.2748"/>
<feature type="transmembrane region" description="Helical" evidence="1">
    <location>
        <begin position="57"/>
        <end position="76"/>
    </location>
</feature>
<feature type="transmembrane region" description="Helical" evidence="1">
    <location>
        <begin position="158"/>
        <end position="179"/>
    </location>
</feature>
<dbReference type="NCBIfam" id="TIGR00254">
    <property type="entry name" value="GGDEF"/>
    <property type="match status" value="1"/>
</dbReference>
<keyword evidence="4" id="KW-1185">Reference proteome</keyword>
<evidence type="ECO:0000259" key="2">
    <source>
        <dbReference type="PROSITE" id="PS50887"/>
    </source>
</evidence>
<dbReference type="PANTHER" id="PTHR46663">
    <property type="entry name" value="DIGUANYLATE CYCLASE DGCT-RELATED"/>
    <property type="match status" value="1"/>
</dbReference>